<dbReference type="InterPro" id="IPR050075">
    <property type="entry name" value="LeuD"/>
</dbReference>
<keyword evidence="3" id="KW-0432">Leucine biosynthesis</keyword>
<protein>
    <recommendedName>
        <fullName evidence="3">3-isopropylmalate dehydratase small subunit</fullName>
        <ecNumber evidence="3">4.2.1.33</ecNumber>
    </recommendedName>
    <alternativeName>
        <fullName evidence="3">Alpha-IPM isomerase</fullName>
        <shortName evidence="3">IPMI</shortName>
    </alternativeName>
    <alternativeName>
        <fullName evidence="3">Isopropylmalate isomerase</fullName>
    </alternativeName>
</protein>
<comment type="caution">
    <text evidence="5">The sequence shown here is derived from an EMBL/GenBank/DDBJ whole genome shotgun (WGS) entry which is preliminary data.</text>
</comment>
<evidence type="ECO:0000256" key="1">
    <source>
        <dbReference type="ARBA" id="ARBA00009869"/>
    </source>
</evidence>
<evidence type="ECO:0000313" key="6">
    <source>
        <dbReference type="Proteomes" id="UP000003240"/>
    </source>
</evidence>
<dbReference type="UniPathway" id="UPA00048">
    <property type="reaction ID" value="UER00071"/>
</dbReference>
<dbReference type="PANTHER" id="PTHR43345:SF2">
    <property type="entry name" value="3-ISOPROPYLMALATE DEHYDRATASE SMALL SUBUNIT 1"/>
    <property type="match status" value="1"/>
</dbReference>
<dbReference type="AlphaFoldDB" id="F7NFD8"/>
<evidence type="ECO:0000256" key="2">
    <source>
        <dbReference type="ARBA" id="ARBA00023239"/>
    </source>
</evidence>
<dbReference type="PANTHER" id="PTHR43345">
    <property type="entry name" value="3-ISOPROPYLMALATE DEHYDRATASE SMALL SUBUNIT 2-RELATED-RELATED"/>
    <property type="match status" value="1"/>
</dbReference>
<comment type="subunit">
    <text evidence="3">Heterodimer of LeuC and LeuD.</text>
</comment>
<name>F7NFD8_9FIRM</name>
<dbReference type="EMBL" id="AFGF01000024">
    <property type="protein sequence ID" value="EGO65263.1"/>
    <property type="molecule type" value="Genomic_DNA"/>
</dbReference>
<evidence type="ECO:0000259" key="4">
    <source>
        <dbReference type="Pfam" id="PF00694"/>
    </source>
</evidence>
<comment type="catalytic activity">
    <reaction evidence="3">
        <text>(2R,3S)-3-isopropylmalate = (2S)-2-isopropylmalate</text>
        <dbReference type="Rhea" id="RHEA:32287"/>
        <dbReference type="ChEBI" id="CHEBI:1178"/>
        <dbReference type="ChEBI" id="CHEBI:35121"/>
        <dbReference type="EC" id="4.2.1.33"/>
    </reaction>
</comment>
<dbReference type="GO" id="GO:0009098">
    <property type="term" value="P:L-leucine biosynthetic process"/>
    <property type="evidence" value="ECO:0007669"/>
    <property type="project" value="UniProtKB-UniRule"/>
</dbReference>
<keyword evidence="3" id="KW-0028">Amino-acid biosynthesis</keyword>
<dbReference type="RefSeq" id="WP_004093016.1">
    <property type="nucleotide sequence ID" value="NZ_AFGF01000024.1"/>
</dbReference>
<dbReference type="InterPro" id="IPR015928">
    <property type="entry name" value="Aconitase/3IPM_dehydase_swvl"/>
</dbReference>
<organism evidence="5 6">
    <name type="scientific">Acetonema longum DSM 6540</name>
    <dbReference type="NCBI Taxonomy" id="1009370"/>
    <lineage>
        <taxon>Bacteria</taxon>
        <taxon>Bacillati</taxon>
        <taxon>Bacillota</taxon>
        <taxon>Negativicutes</taxon>
        <taxon>Acetonemataceae</taxon>
        <taxon>Acetonema</taxon>
    </lineage>
</organism>
<dbReference type="InterPro" id="IPR000573">
    <property type="entry name" value="AconitaseA/IPMdHydase_ssu_swvl"/>
</dbReference>
<dbReference type="OrthoDB" id="9777465at2"/>
<keyword evidence="2 3" id="KW-0456">Lyase</keyword>
<feature type="domain" description="Aconitase A/isopropylmalate dehydratase small subunit swivel" evidence="4">
    <location>
        <begin position="52"/>
        <end position="108"/>
    </location>
</feature>
<comment type="function">
    <text evidence="3">Catalyzes the isomerization between 2-isopropylmalate and 3-isopropylmalate, via the formation of 2-isopropylmaleate.</text>
</comment>
<dbReference type="InterPro" id="IPR011827">
    <property type="entry name" value="LeuD_type2/HacB/DmdB"/>
</dbReference>
<evidence type="ECO:0000256" key="3">
    <source>
        <dbReference type="HAMAP-Rule" id="MF_01032"/>
    </source>
</evidence>
<dbReference type="STRING" id="1009370.ALO_03826"/>
<dbReference type="GO" id="GO:0003861">
    <property type="term" value="F:3-isopropylmalate dehydratase activity"/>
    <property type="evidence" value="ECO:0007669"/>
    <property type="project" value="UniProtKB-UniRule"/>
</dbReference>
<dbReference type="CDD" id="cd01577">
    <property type="entry name" value="IPMI_Swivel"/>
    <property type="match status" value="1"/>
</dbReference>
<dbReference type="NCBIfam" id="TIGR02087">
    <property type="entry name" value="LEUD_arch"/>
    <property type="match status" value="1"/>
</dbReference>
<reference evidence="5 6" key="1">
    <citation type="journal article" date="2011" name="EMBO J.">
        <title>Structural diversity of bacterial flagellar motors.</title>
        <authorList>
            <person name="Chen S."/>
            <person name="Beeby M."/>
            <person name="Murphy G.E."/>
            <person name="Leadbetter J.R."/>
            <person name="Hendrixson D.R."/>
            <person name="Briegel A."/>
            <person name="Li Z."/>
            <person name="Shi J."/>
            <person name="Tocheva E.I."/>
            <person name="Muller A."/>
            <person name="Dobro M.J."/>
            <person name="Jensen G.J."/>
        </authorList>
    </citation>
    <scope>NUCLEOTIDE SEQUENCE [LARGE SCALE GENOMIC DNA]</scope>
    <source>
        <strain evidence="5 6">DSM 6540</strain>
    </source>
</reference>
<keyword evidence="6" id="KW-1185">Reference proteome</keyword>
<dbReference type="Gene3D" id="3.20.19.10">
    <property type="entry name" value="Aconitase, domain 4"/>
    <property type="match status" value="1"/>
</dbReference>
<comment type="pathway">
    <text evidence="3">Amino-acid biosynthesis; L-leucine biosynthesis; L-leucine from 3-methyl-2-oxobutanoate: step 2/4.</text>
</comment>
<dbReference type="eggNOG" id="COG0066">
    <property type="taxonomic scope" value="Bacteria"/>
</dbReference>
<dbReference type="Proteomes" id="UP000003240">
    <property type="component" value="Unassembled WGS sequence"/>
</dbReference>
<comment type="similarity">
    <text evidence="1 3">Belongs to the LeuD family. LeuD type 2 subfamily.</text>
</comment>
<dbReference type="SUPFAM" id="SSF52016">
    <property type="entry name" value="LeuD/IlvD-like"/>
    <property type="match status" value="1"/>
</dbReference>
<dbReference type="InterPro" id="IPR033940">
    <property type="entry name" value="IPMI_Swivel"/>
</dbReference>
<keyword evidence="3" id="KW-0100">Branched-chain amino acid biosynthesis</keyword>
<dbReference type="HAMAP" id="MF_01032">
    <property type="entry name" value="LeuD_type2"/>
    <property type="match status" value="1"/>
</dbReference>
<gene>
    <name evidence="3" type="primary">leuD</name>
    <name evidence="5" type="ORF">ALO_03826</name>
</gene>
<evidence type="ECO:0000313" key="5">
    <source>
        <dbReference type="EMBL" id="EGO65263.1"/>
    </source>
</evidence>
<accession>F7NFD8</accession>
<sequence length="175" mass="19214">MSVQKQTPVGRIWKFGDNISTDHILPSRFMTQVKPNELAANCLAGADPEFAKKVQQGDIVAAGFNIGYGSSREQAPQALKWAGVSAVIAKSFARIFYRNCYNVGVPAIVCPQFVEESTEMDLAEINLEEGIVTNLATGKEYRFVKPPAFLVEYIRLGGLIPYVSEKLANPKTESI</sequence>
<dbReference type="Pfam" id="PF00694">
    <property type="entry name" value="Aconitase_C"/>
    <property type="match status" value="1"/>
</dbReference>
<dbReference type="EC" id="4.2.1.33" evidence="3"/>
<proteinExistence type="inferred from homology"/>